<organism evidence="4 5">
    <name type="scientific">Lophiostoma macrostomum CBS 122681</name>
    <dbReference type="NCBI Taxonomy" id="1314788"/>
    <lineage>
        <taxon>Eukaryota</taxon>
        <taxon>Fungi</taxon>
        <taxon>Dikarya</taxon>
        <taxon>Ascomycota</taxon>
        <taxon>Pezizomycotina</taxon>
        <taxon>Dothideomycetes</taxon>
        <taxon>Pleosporomycetidae</taxon>
        <taxon>Pleosporales</taxon>
        <taxon>Lophiostomataceae</taxon>
        <taxon>Lophiostoma</taxon>
    </lineage>
</organism>
<dbReference type="Pfam" id="PF00067">
    <property type="entry name" value="p450"/>
    <property type="match status" value="1"/>
</dbReference>
<keyword evidence="2" id="KW-0479">Metal-binding</keyword>
<evidence type="ECO:0000256" key="3">
    <source>
        <dbReference type="SAM" id="Phobius"/>
    </source>
</evidence>
<evidence type="ECO:0000256" key="1">
    <source>
        <dbReference type="ARBA" id="ARBA00010617"/>
    </source>
</evidence>
<dbReference type="InterPro" id="IPR050121">
    <property type="entry name" value="Cytochrome_P450_monoxygenase"/>
</dbReference>
<proteinExistence type="inferred from homology"/>
<dbReference type="AlphaFoldDB" id="A0A6A6TPE0"/>
<dbReference type="PANTHER" id="PTHR24305">
    <property type="entry name" value="CYTOCHROME P450"/>
    <property type="match status" value="1"/>
</dbReference>
<keyword evidence="2" id="KW-0349">Heme</keyword>
<evidence type="ECO:0000256" key="2">
    <source>
        <dbReference type="PIRSR" id="PIRSR602401-1"/>
    </source>
</evidence>
<dbReference type="InterPro" id="IPR036396">
    <property type="entry name" value="Cyt_P450_sf"/>
</dbReference>
<keyword evidence="3" id="KW-0812">Transmembrane</keyword>
<dbReference type="EMBL" id="MU004296">
    <property type="protein sequence ID" value="KAF2661057.1"/>
    <property type="molecule type" value="Genomic_DNA"/>
</dbReference>
<dbReference type="PRINTS" id="PR00463">
    <property type="entry name" value="EP450I"/>
</dbReference>
<reference evidence="4" key="1">
    <citation type="journal article" date="2020" name="Stud. Mycol.">
        <title>101 Dothideomycetes genomes: a test case for predicting lifestyles and emergence of pathogens.</title>
        <authorList>
            <person name="Haridas S."/>
            <person name="Albert R."/>
            <person name="Binder M."/>
            <person name="Bloem J."/>
            <person name="Labutti K."/>
            <person name="Salamov A."/>
            <person name="Andreopoulos B."/>
            <person name="Baker S."/>
            <person name="Barry K."/>
            <person name="Bills G."/>
            <person name="Bluhm B."/>
            <person name="Cannon C."/>
            <person name="Castanera R."/>
            <person name="Culley D."/>
            <person name="Daum C."/>
            <person name="Ezra D."/>
            <person name="Gonzalez J."/>
            <person name="Henrissat B."/>
            <person name="Kuo A."/>
            <person name="Liang C."/>
            <person name="Lipzen A."/>
            <person name="Lutzoni F."/>
            <person name="Magnuson J."/>
            <person name="Mondo S."/>
            <person name="Nolan M."/>
            <person name="Ohm R."/>
            <person name="Pangilinan J."/>
            <person name="Park H.-J."/>
            <person name="Ramirez L."/>
            <person name="Alfaro M."/>
            <person name="Sun H."/>
            <person name="Tritt A."/>
            <person name="Yoshinaga Y."/>
            <person name="Zwiers L.-H."/>
            <person name="Turgeon B."/>
            <person name="Goodwin S."/>
            <person name="Spatafora J."/>
            <person name="Crous P."/>
            <person name="Grigoriev I."/>
        </authorList>
    </citation>
    <scope>NUCLEOTIDE SEQUENCE</scope>
    <source>
        <strain evidence="4">CBS 122681</strain>
    </source>
</reference>
<keyword evidence="2" id="KW-0408">Iron</keyword>
<name>A0A6A6TPE0_9PLEO</name>
<dbReference type="InterPro" id="IPR001128">
    <property type="entry name" value="Cyt_P450"/>
</dbReference>
<comment type="cofactor">
    <cofactor evidence="2">
        <name>heme</name>
        <dbReference type="ChEBI" id="CHEBI:30413"/>
    </cofactor>
</comment>
<feature type="binding site" description="axial binding residue" evidence="2">
    <location>
        <position position="497"/>
    </location>
    <ligand>
        <name>heme</name>
        <dbReference type="ChEBI" id="CHEBI:30413"/>
    </ligand>
    <ligandPart>
        <name>Fe</name>
        <dbReference type="ChEBI" id="CHEBI:18248"/>
    </ligandPart>
</feature>
<dbReference type="OrthoDB" id="1470350at2759"/>
<sequence length="563" mass="63394">MYQPIVICLASLSLVYVFSQYRALQRHIKEAKSTGFSYVVCPIYFTSIPWIILQESFLPLLSRLPKTWTDSWLPLSLFYRIWHCGYEPFRKQGEDTFMVASPGGNLLWTCDPSISMQVLNRSKDFPKKVDMLAMLNMYGPTVTASEGEENRLYRKIATPSFNETTHSLVWSEAEVQAKKITAHWHDTDGYVANIVGDSNRFALHILTKVFYGRELGWNQKEQIPPSHVLPFSKAISDVFHYNDVLFLTPRTILNNSPFRKHREAKLAFVEFRKYLEEIRDATASRLHQVKPPEDEASLLENFVMAGTPGLQKDVSLTIPPAAVMGNLFIFILAGHETSANLMANAITLLACFPAFQSAMQISIDAVFSDDTLRDRSYPEAFTKLLDTHVGALMKETLRLYAVLPFIPKTVSSGTQSVMVNGEQRLIPEGTVIMVNTSALHRSPKNWPPPRGHHFVGEGSPFPLSSFYPERWMSNSTDVAFDPVPGAYMPFGEGFRACMGSRFARVEFCAAIANIFREYNVELANENTESALAEAAESLSTGIVFEMGIKPGRPVPLRFVRRSS</sequence>
<dbReference type="GO" id="GO:0005506">
    <property type="term" value="F:iron ion binding"/>
    <property type="evidence" value="ECO:0007669"/>
    <property type="project" value="InterPro"/>
</dbReference>
<keyword evidence="3" id="KW-0472">Membrane</keyword>
<dbReference type="Proteomes" id="UP000799324">
    <property type="component" value="Unassembled WGS sequence"/>
</dbReference>
<dbReference type="InterPro" id="IPR002401">
    <property type="entry name" value="Cyt_P450_E_grp-I"/>
</dbReference>
<comment type="similarity">
    <text evidence="1">Belongs to the cytochrome P450 family.</text>
</comment>
<dbReference type="GO" id="GO:0016705">
    <property type="term" value="F:oxidoreductase activity, acting on paired donors, with incorporation or reduction of molecular oxygen"/>
    <property type="evidence" value="ECO:0007669"/>
    <property type="project" value="InterPro"/>
</dbReference>
<gene>
    <name evidence="4" type="ORF">K491DRAFT_774344</name>
</gene>
<keyword evidence="5" id="KW-1185">Reference proteome</keyword>
<feature type="transmembrane region" description="Helical" evidence="3">
    <location>
        <begin position="35"/>
        <end position="53"/>
    </location>
</feature>
<keyword evidence="3" id="KW-1133">Transmembrane helix</keyword>
<evidence type="ECO:0000313" key="4">
    <source>
        <dbReference type="EMBL" id="KAF2661057.1"/>
    </source>
</evidence>
<dbReference type="Gene3D" id="1.10.630.10">
    <property type="entry name" value="Cytochrome P450"/>
    <property type="match status" value="1"/>
</dbReference>
<dbReference type="GO" id="GO:0004497">
    <property type="term" value="F:monooxygenase activity"/>
    <property type="evidence" value="ECO:0007669"/>
    <property type="project" value="InterPro"/>
</dbReference>
<dbReference type="SUPFAM" id="SSF48264">
    <property type="entry name" value="Cytochrome P450"/>
    <property type="match status" value="1"/>
</dbReference>
<dbReference type="PANTHER" id="PTHR24305:SF166">
    <property type="entry name" value="CYTOCHROME P450 12A4, MITOCHONDRIAL-RELATED"/>
    <property type="match status" value="1"/>
</dbReference>
<dbReference type="PRINTS" id="PR00385">
    <property type="entry name" value="P450"/>
</dbReference>
<accession>A0A6A6TPE0</accession>
<evidence type="ECO:0000313" key="5">
    <source>
        <dbReference type="Proteomes" id="UP000799324"/>
    </source>
</evidence>
<dbReference type="GO" id="GO:0020037">
    <property type="term" value="F:heme binding"/>
    <property type="evidence" value="ECO:0007669"/>
    <property type="project" value="InterPro"/>
</dbReference>
<protein>
    <submittedName>
        <fullName evidence="4">Cytochrome P450</fullName>
    </submittedName>
</protein>